<keyword evidence="3" id="KW-0812">Transmembrane</keyword>
<keyword evidence="2" id="KW-0813">Transport</keyword>
<dbReference type="GO" id="GO:0005886">
    <property type="term" value="C:plasma membrane"/>
    <property type="evidence" value="ECO:0007669"/>
    <property type="project" value="TreeGrafter"/>
</dbReference>
<name>A0AAJ2U445_ALKPS</name>
<dbReference type="Pfam" id="PF00375">
    <property type="entry name" value="SDF"/>
    <property type="match status" value="1"/>
</dbReference>
<dbReference type="GO" id="GO:0015138">
    <property type="term" value="F:fumarate transmembrane transporter activity"/>
    <property type="evidence" value="ECO:0007669"/>
    <property type="project" value="TreeGrafter"/>
</dbReference>
<evidence type="ECO:0000313" key="6">
    <source>
        <dbReference type="EMBL" id="MDV2888194.1"/>
    </source>
</evidence>
<dbReference type="Gene3D" id="1.10.3860.10">
    <property type="entry name" value="Sodium:dicarboxylate symporter"/>
    <property type="match status" value="1"/>
</dbReference>
<organism evidence="6 7">
    <name type="scientific">Alkalihalophilus pseudofirmus</name>
    <name type="common">Bacillus pseudofirmus</name>
    <dbReference type="NCBI Taxonomy" id="79885"/>
    <lineage>
        <taxon>Bacteria</taxon>
        <taxon>Bacillati</taxon>
        <taxon>Bacillota</taxon>
        <taxon>Bacilli</taxon>
        <taxon>Bacillales</taxon>
        <taxon>Bacillaceae</taxon>
        <taxon>Alkalihalophilus</taxon>
    </lineage>
</organism>
<sequence>LVLVFYATCLVFVMAVLGSVLRLSGVRMLPFLRYFREEMMIVMGTASSDAVLPQVMRKLEHMGIRSSTVGLVIPTGYSFNLDG</sequence>
<evidence type="ECO:0000256" key="5">
    <source>
        <dbReference type="ARBA" id="ARBA00023136"/>
    </source>
</evidence>
<comment type="subcellular location">
    <subcellularLocation>
        <location evidence="1">Membrane</location>
        <topology evidence="1">Multi-pass membrane protein</topology>
    </subcellularLocation>
</comment>
<dbReference type="InterPro" id="IPR036458">
    <property type="entry name" value="Na:dicarbo_symporter_sf"/>
</dbReference>
<dbReference type="RefSeq" id="WP_323468191.1">
    <property type="nucleotide sequence ID" value="NZ_JAWJAY010001066.1"/>
</dbReference>
<dbReference type="Proteomes" id="UP001285636">
    <property type="component" value="Unassembled WGS sequence"/>
</dbReference>
<proteinExistence type="predicted"/>
<protein>
    <submittedName>
        <fullName evidence="6">Cation:dicarboxylase symporter family transporter</fullName>
    </submittedName>
</protein>
<keyword evidence="4" id="KW-1133">Transmembrane helix</keyword>
<accession>A0AAJ2U445</accession>
<dbReference type="PANTHER" id="PTHR42865">
    <property type="entry name" value="PROTON/GLUTAMATE-ASPARTATE SYMPORTER"/>
    <property type="match status" value="1"/>
</dbReference>
<dbReference type="GO" id="GO:0015141">
    <property type="term" value="F:succinate transmembrane transporter activity"/>
    <property type="evidence" value="ECO:0007669"/>
    <property type="project" value="TreeGrafter"/>
</dbReference>
<dbReference type="AlphaFoldDB" id="A0AAJ2U445"/>
<dbReference type="InterPro" id="IPR001991">
    <property type="entry name" value="Na-dicarboxylate_symporter"/>
</dbReference>
<dbReference type="GO" id="GO:0015366">
    <property type="term" value="F:malate:proton symporter activity"/>
    <property type="evidence" value="ECO:0007669"/>
    <property type="project" value="TreeGrafter"/>
</dbReference>
<reference evidence="6" key="1">
    <citation type="submission" date="2023-10" db="EMBL/GenBank/DDBJ databases">
        <title>Screening of Alkalihalophilus pseudofirmusBZ-TG-HK211 and Its Alleviation of Salt Stress on Rapeseed Growth.</title>
        <authorList>
            <person name="Zhao B."/>
            <person name="Guo T."/>
        </authorList>
    </citation>
    <scope>NUCLEOTIDE SEQUENCE</scope>
    <source>
        <strain evidence="6">BZ-TG-HK211</strain>
    </source>
</reference>
<keyword evidence="5" id="KW-0472">Membrane</keyword>
<evidence type="ECO:0000256" key="3">
    <source>
        <dbReference type="ARBA" id="ARBA00022692"/>
    </source>
</evidence>
<evidence type="ECO:0000256" key="1">
    <source>
        <dbReference type="ARBA" id="ARBA00004141"/>
    </source>
</evidence>
<feature type="non-terminal residue" evidence="6">
    <location>
        <position position="1"/>
    </location>
</feature>
<dbReference type="EMBL" id="JAWJAY010001066">
    <property type="protein sequence ID" value="MDV2888194.1"/>
    <property type="molecule type" value="Genomic_DNA"/>
</dbReference>
<dbReference type="SUPFAM" id="SSF118215">
    <property type="entry name" value="Proton glutamate symport protein"/>
    <property type="match status" value="1"/>
</dbReference>
<evidence type="ECO:0000313" key="7">
    <source>
        <dbReference type="Proteomes" id="UP001285636"/>
    </source>
</evidence>
<feature type="non-terminal residue" evidence="6">
    <location>
        <position position="83"/>
    </location>
</feature>
<gene>
    <name evidence="6" type="ORF">RYX45_23810</name>
</gene>
<comment type="caution">
    <text evidence="6">The sequence shown here is derived from an EMBL/GenBank/DDBJ whole genome shotgun (WGS) entry which is preliminary data.</text>
</comment>
<evidence type="ECO:0000256" key="4">
    <source>
        <dbReference type="ARBA" id="ARBA00022989"/>
    </source>
</evidence>
<dbReference type="PANTHER" id="PTHR42865:SF1">
    <property type="entry name" value="AEROBIC C4-DICARBOXYLATE TRANSPORT PROTEIN"/>
    <property type="match status" value="1"/>
</dbReference>
<evidence type="ECO:0000256" key="2">
    <source>
        <dbReference type="ARBA" id="ARBA00022448"/>
    </source>
</evidence>
<dbReference type="GO" id="GO:0070778">
    <property type="term" value="P:L-aspartate transmembrane transport"/>
    <property type="evidence" value="ECO:0007669"/>
    <property type="project" value="TreeGrafter"/>
</dbReference>